<accession>A0A9Q9EMP8</accession>
<dbReference type="EMBL" id="CP099424">
    <property type="protein sequence ID" value="USW55694.1"/>
    <property type="molecule type" value="Genomic_DNA"/>
</dbReference>
<evidence type="ECO:0000313" key="2">
    <source>
        <dbReference type="Proteomes" id="UP001056384"/>
    </source>
</evidence>
<dbReference type="AlphaFoldDB" id="A0A9Q9EMP8"/>
<reference evidence="1" key="1">
    <citation type="submission" date="2022-06" db="EMBL/GenBank/DDBJ databases">
        <title>Complete genome sequences of two strains of the flax pathogen Septoria linicola.</title>
        <authorList>
            <person name="Lapalu N."/>
            <person name="Simon A."/>
            <person name="Demenou B."/>
            <person name="Paumier D."/>
            <person name="Guillot M.-P."/>
            <person name="Gout L."/>
            <person name="Valade R."/>
        </authorList>
    </citation>
    <scope>NUCLEOTIDE SEQUENCE</scope>
    <source>
        <strain evidence="1">SE15195</strain>
    </source>
</reference>
<dbReference type="Proteomes" id="UP001056384">
    <property type="component" value="Chromosome 7"/>
</dbReference>
<name>A0A9Q9EMP8_9PEZI</name>
<protein>
    <submittedName>
        <fullName evidence="1">Uncharacterized protein</fullName>
    </submittedName>
</protein>
<keyword evidence="2" id="KW-1185">Reference proteome</keyword>
<sequence length="252" mass="28356">MPKKKPPLLPVNDGFQFVVSNGPSVPSDPELLDTSRSEAWSHHVSSSVRIMKHRSPKPFQNEYEKASFQNHVGAVVSEALHSNSHCYLAEPSWTSLYESLIEKSDDLGERHELVINARKLIFPLPGLWHDISMALRSSDATEREVVSEFESRCRGLQAAYFGWLESYREHCIVKASSMPTEQEIHIRREVLGQALESLLIVDLLLATEISVAQVAIATKGLFASDISDLTPQEKPTEMRKRYTVWSGLLRGC</sequence>
<organism evidence="1 2">
    <name type="scientific">Septoria linicola</name>
    <dbReference type="NCBI Taxonomy" id="215465"/>
    <lineage>
        <taxon>Eukaryota</taxon>
        <taxon>Fungi</taxon>
        <taxon>Dikarya</taxon>
        <taxon>Ascomycota</taxon>
        <taxon>Pezizomycotina</taxon>
        <taxon>Dothideomycetes</taxon>
        <taxon>Dothideomycetidae</taxon>
        <taxon>Mycosphaerellales</taxon>
        <taxon>Mycosphaerellaceae</taxon>
        <taxon>Septoria</taxon>
    </lineage>
</organism>
<gene>
    <name evidence="1" type="ORF">Slin15195_G090130</name>
</gene>
<evidence type="ECO:0000313" key="1">
    <source>
        <dbReference type="EMBL" id="USW55694.1"/>
    </source>
</evidence>
<proteinExistence type="predicted"/>